<dbReference type="EnsemblPlants" id="ORUFI05G08800.1">
    <property type="protein sequence ID" value="ORUFI05G08800.1"/>
    <property type="gene ID" value="ORUFI05G08800"/>
</dbReference>
<dbReference type="GO" id="GO:0004523">
    <property type="term" value="F:RNA-DNA hybrid ribonuclease activity"/>
    <property type="evidence" value="ECO:0007669"/>
    <property type="project" value="InterPro"/>
</dbReference>
<dbReference type="HOGENOM" id="CLU_1148788_0_0_1"/>
<evidence type="ECO:0000313" key="2">
    <source>
        <dbReference type="EnsemblPlants" id="ORUFI05G08800.1"/>
    </source>
</evidence>
<name>A0A0E0PJB5_ORYRU</name>
<proteinExistence type="predicted"/>
<dbReference type="InterPro" id="IPR002156">
    <property type="entry name" value="RNaseH_domain"/>
</dbReference>
<dbReference type="Proteomes" id="UP000008022">
    <property type="component" value="Unassembled WGS sequence"/>
</dbReference>
<feature type="domain" description="RNase H type-1" evidence="1">
    <location>
        <begin position="167"/>
        <end position="238"/>
    </location>
</feature>
<dbReference type="GO" id="GO:0003676">
    <property type="term" value="F:nucleic acid binding"/>
    <property type="evidence" value="ECO:0007669"/>
    <property type="project" value="InterPro"/>
</dbReference>
<evidence type="ECO:0000259" key="1">
    <source>
        <dbReference type="Pfam" id="PF13456"/>
    </source>
</evidence>
<accession>A0A0E0PJB5</accession>
<dbReference type="Gramene" id="ORUFI05G08800.1">
    <property type="protein sequence ID" value="ORUFI05G08800.1"/>
    <property type="gene ID" value="ORUFI05G08800"/>
</dbReference>
<dbReference type="OMA" id="IVILFHR"/>
<keyword evidence="3" id="KW-1185">Reference proteome</keyword>
<dbReference type="AlphaFoldDB" id="A0A0E0PJB5"/>
<reference evidence="2" key="2">
    <citation type="submission" date="2015-06" db="UniProtKB">
        <authorList>
            <consortium name="EnsemblPlants"/>
        </authorList>
    </citation>
    <scope>IDENTIFICATION</scope>
</reference>
<organism evidence="2 3">
    <name type="scientific">Oryza rufipogon</name>
    <name type="common">Brownbeard rice</name>
    <name type="synonym">Asian wild rice</name>
    <dbReference type="NCBI Taxonomy" id="4529"/>
    <lineage>
        <taxon>Eukaryota</taxon>
        <taxon>Viridiplantae</taxon>
        <taxon>Streptophyta</taxon>
        <taxon>Embryophyta</taxon>
        <taxon>Tracheophyta</taxon>
        <taxon>Spermatophyta</taxon>
        <taxon>Magnoliopsida</taxon>
        <taxon>Liliopsida</taxon>
        <taxon>Poales</taxon>
        <taxon>Poaceae</taxon>
        <taxon>BOP clade</taxon>
        <taxon>Oryzoideae</taxon>
        <taxon>Oryzeae</taxon>
        <taxon>Oryzinae</taxon>
        <taxon>Oryza</taxon>
    </lineage>
</organism>
<evidence type="ECO:0000313" key="3">
    <source>
        <dbReference type="Proteomes" id="UP000008022"/>
    </source>
</evidence>
<protein>
    <recommendedName>
        <fullName evidence="1">RNase H type-1 domain-containing protein</fullName>
    </recommendedName>
</protein>
<reference evidence="3" key="1">
    <citation type="submission" date="2013-06" db="EMBL/GenBank/DDBJ databases">
        <authorList>
            <person name="Zhao Q."/>
        </authorList>
    </citation>
    <scope>NUCLEOTIDE SEQUENCE</scope>
    <source>
        <strain evidence="3">cv. W1943</strain>
    </source>
</reference>
<sequence>MATPNNNVVAAMSGTKGGSGTPCSSDVAASPLVEEAAASAEMTAEAAAGGWRAALGSGCQQWVLGRSRTSKGVLGRSSSGLEGLTTSALGWGGCDFWREKLRGGNAAAGIEQRDQRAATGGGKTTAFYINMDIEIRTNPNTLIRDAIVKQPVSGQFFEIALGKPSLHPAIQWTSLPIVVETDCLIVLHLLDSKEKDRSMFASIIQEAKALVVGGGREIVIRKVSRSQNSVSHFLANKARVESCLVFCRKKIVILFHR</sequence>
<dbReference type="Pfam" id="PF13456">
    <property type="entry name" value="RVT_3"/>
    <property type="match status" value="1"/>
</dbReference>